<evidence type="ECO:0000313" key="3">
    <source>
        <dbReference type="EMBL" id="BCK00820.1"/>
    </source>
</evidence>
<name>A0A7I8DR08_9FIRM</name>
<dbReference type="GO" id="GO:0016758">
    <property type="term" value="F:hexosyltransferase activity"/>
    <property type="evidence" value="ECO:0007669"/>
    <property type="project" value="UniProtKB-ARBA"/>
</dbReference>
<dbReference type="Gene3D" id="3.90.550.10">
    <property type="entry name" value="Spore Coat Polysaccharide Biosynthesis Protein SpsA, Chain A"/>
    <property type="match status" value="1"/>
</dbReference>
<dbReference type="EMBL" id="AP023368">
    <property type="protein sequence ID" value="BCK00820.1"/>
    <property type="molecule type" value="Genomic_DNA"/>
</dbReference>
<dbReference type="Proteomes" id="UP000515703">
    <property type="component" value="Chromosome"/>
</dbReference>
<dbReference type="InterPro" id="IPR001173">
    <property type="entry name" value="Glyco_trans_2-like"/>
</dbReference>
<feature type="transmembrane region" description="Helical" evidence="1">
    <location>
        <begin position="274"/>
        <end position="292"/>
    </location>
</feature>
<dbReference type="AlphaFoldDB" id="A0A7I8DR08"/>
<accession>A0A7I8DR08</accession>
<reference evidence="3 4" key="1">
    <citation type="submission" date="2020-08" db="EMBL/GenBank/DDBJ databases">
        <title>Draft genome sequencing of an Anaerocolumna strain isolated from anoxic soil subjected to BSD treatment.</title>
        <authorList>
            <person name="Uek A."/>
            <person name="Tonouchi A."/>
        </authorList>
    </citation>
    <scope>NUCLEOTIDE SEQUENCE [LARGE SCALE GENOMIC DNA]</scope>
    <source>
        <strain evidence="3 4">CTTW</strain>
    </source>
</reference>
<dbReference type="RefSeq" id="WP_185259882.1">
    <property type="nucleotide sequence ID" value="NZ_AP023368.1"/>
</dbReference>
<evidence type="ECO:0000256" key="1">
    <source>
        <dbReference type="SAM" id="Phobius"/>
    </source>
</evidence>
<keyword evidence="1" id="KW-1133">Transmembrane helix</keyword>
<feature type="domain" description="Glycosyltransferase 2-like" evidence="2">
    <location>
        <begin position="6"/>
        <end position="130"/>
    </location>
</feature>
<keyword evidence="3" id="KW-0808">Transferase</keyword>
<keyword evidence="4" id="KW-1185">Reference proteome</keyword>
<proteinExistence type="predicted"/>
<dbReference type="CDD" id="cd00761">
    <property type="entry name" value="Glyco_tranf_GTA_type"/>
    <property type="match status" value="1"/>
</dbReference>
<gene>
    <name evidence="3" type="ORF">bsdcttw_38600</name>
</gene>
<dbReference type="SUPFAM" id="SSF53448">
    <property type="entry name" value="Nucleotide-diphospho-sugar transferases"/>
    <property type="match status" value="1"/>
</dbReference>
<dbReference type="PANTHER" id="PTHR22916">
    <property type="entry name" value="GLYCOSYLTRANSFERASE"/>
    <property type="match status" value="1"/>
</dbReference>
<evidence type="ECO:0000313" key="4">
    <source>
        <dbReference type="Proteomes" id="UP000515703"/>
    </source>
</evidence>
<evidence type="ECO:0000259" key="2">
    <source>
        <dbReference type="Pfam" id="PF00535"/>
    </source>
</evidence>
<sequence>MTPYITVFTPTYNRFNLLHYCYNSLKRQTIKNFEWLIIDDGSTDNTKELVEKWMNEEKDFHINYRYKNNGGLHTAYNMAIENMNTELCICIDSDDFLPDNAIEIILKLWEEKKDNQYAGIIGLDYDINDNIIGDKLPEVNSINLNYMLVNKIGCGDKKIVMRTELYKKVAPMKTFNNEKNFNPNYLNTLISEDYDFLVLNKNLCYVEYQQDGMSSNIYKQYINSPNSFAELRRLYMTIHHADIKFILKNAIHYDSSCIISKNYNDILSKSPRKLLTLLVFPIGIILSIYIKYKYKKVIKQKHGGKN</sequence>
<protein>
    <submittedName>
        <fullName evidence="3">Beta-glycosyltransferase</fullName>
    </submittedName>
</protein>
<organism evidence="3 4">
    <name type="scientific">Anaerocolumna chitinilytica</name>
    <dbReference type="NCBI Taxonomy" id="1727145"/>
    <lineage>
        <taxon>Bacteria</taxon>
        <taxon>Bacillati</taxon>
        <taxon>Bacillota</taxon>
        <taxon>Clostridia</taxon>
        <taxon>Lachnospirales</taxon>
        <taxon>Lachnospiraceae</taxon>
        <taxon>Anaerocolumna</taxon>
    </lineage>
</organism>
<reference evidence="3 4" key="2">
    <citation type="submission" date="2020-08" db="EMBL/GenBank/DDBJ databases">
        <authorList>
            <person name="Ueki A."/>
            <person name="Tonouchi A."/>
        </authorList>
    </citation>
    <scope>NUCLEOTIDE SEQUENCE [LARGE SCALE GENOMIC DNA]</scope>
    <source>
        <strain evidence="3 4">CTTW</strain>
    </source>
</reference>
<dbReference type="InterPro" id="IPR029044">
    <property type="entry name" value="Nucleotide-diphossugar_trans"/>
</dbReference>
<dbReference type="KEGG" id="acht:bsdcttw_38600"/>
<keyword evidence="1" id="KW-0472">Membrane</keyword>
<dbReference type="Pfam" id="PF00535">
    <property type="entry name" value="Glycos_transf_2"/>
    <property type="match status" value="1"/>
</dbReference>
<keyword evidence="1" id="KW-0812">Transmembrane</keyword>
<dbReference type="PANTHER" id="PTHR22916:SF3">
    <property type="entry name" value="UDP-GLCNAC:BETAGAL BETA-1,3-N-ACETYLGLUCOSAMINYLTRANSFERASE-LIKE PROTEIN 1"/>
    <property type="match status" value="1"/>
</dbReference>